<keyword evidence="8" id="KW-0460">Magnesium</keyword>
<keyword evidence="5 8" id="KW-0533">Nickel</keyword>
<name>A0A1E8F1Q3_9CLOT</name>
<evidence type="ECO:0000256" key="5">
    <source>
        <dbReference type="ARBA" id="ARBA00022596"/>
    </source>
</evidence>
<keyword evidence="7 9" id="KW-0560">Oxidoreductase</keyword>
<dbReference type="InterPro" id="IPR029014">
    <property type="entry name" value="NiFe-Hase_large"/>
</dbReference>
<evidence type="ECO:0000256" key="6">
    <source>
        <dbReference type="ARBA" id="ARBA00022723"/>
    </source>
</evidence>
<dbReference type="InterPro" id="IPR001501">
    <property type="entry name" value="Ni-dep_hyd_lsu"/>
</dbReference>
<dbReference type="PROSITE" id="PS00507">
    <property type="entry name" value="NI_HGENASE_L_1"/>
    <property type="match status" value="1"/>
</dbReference>
<dbReference type="GO" id="GO:0030313">
    <property type="term" value="C:cell envelope"/>
    <property type="evidence" value="ECO:0007669"/>
    <property type="project" value="UniProtKB-SubCell"/>
</dbReference>
<feature type="binding site" evidence="8">
    <location>
        <position position="41"/>
    </location>
    <ligand>
        <name>Mg(2+)</name>
        <dbReference type="ChEBI" id="CHEBI:18420"/>
    </ligand>
</feature>
<dbReference type="InterPro" id="IPR050867">
    <property type="entry name" value="NiFe/NiFeSe_hydrgnase_LSU"/>
</dbReference>
<dbReference type="PANTHER" id="PTHR42958">
    <property type="entry name" value="HYDROGENASE-2 LARGE CHAIN"/>
    <property type="match status" value="1"/>
</dbReference>
<feature type="binding site" evidence="8">
    <location>
        <position position="448"/>
    </location>
    <ligand>
        <name>Ni(2+)</name>
        <dbReference type="ChEBI" id="CHEBI:49786"/>
    </ligand>
</feature>
<dbReference type="SUPFAM" id="SSF56762">
    <property type="entry name" value="HydB/Nqo4-like"/>
    <property type="match status" value="1"/>
</dbReference>
<comment type="subcellular location">
    <subcellularLocation>
        <location evidence="2">Cell envelope</location>
    </subcellularLocation>
</comment>
<dbReference type="OrthoDB" id="9761717at2"/>
<accession>A0A1E8F1Q3</accession>
<feature type="binding site" evidence="8">
    <location>
        <position position="63"/>
    </location>
    <ligand>
        <name>Fe cation</name>
        <dbReference type="ChEBI" id="CHEBI:24875"/>
    </ligand>
</feature>
<feature type="binding site" evidence="8">
    <location>
        <position position="454"/>
    </location>
    <ligand>
        <name>Mg(2+)</name>
        <dbReference type="ChEBI" id="CHEBI:18420"/>
    </ligand>
</feature>
<dbReference type="GO" id="GO:0033748">
    <property type="term" value="F:hydrogenase (acceptor) activity"/>
    <property type="evidence" value="ECO:0007669"/>
    <property type="project" value="UniProtKB-EC"/>
</dbReference>
<comment type="cofactor">
    <cofactor evidence="8">
        <name>Fe cation</name>
        <dbReference type="ChEBI" id="CHEBI:24875"/>
    </cofactor>
</comment>
<sequence length="468" mass="52730">MTKIVIDPVTRVSGFLEIEVQLEKNEIVDAKCSGMQFRGFEKMFQGRPPLDAVRLTERICGICSTHHSVASALALENALNVFVDENDKMVRDIVNGLEFLQNHLRQVYLFTMPDFVRLPDINPIHKDIPSDFRLPKRINDRISQNYMKSTTYSRDAHKALAILAGKAPHNHGVFVGGITTNMNIGSLQPVKVIVDSIRNFIEGELMEDIYTIAGFYNDYFNIGKGYKNFMSYGLYDTYKSSELTYCKPGILVDGKFYNLDMNKITQDTTYAWFEPDGKIRVPGDEPPTPNPYKKDAYSWVYAPRYEGKVMSVGPLARMILSGNYENKTSTMDRIIARVLEAEKICKIVQCLLESVKLQPANQKQYEVPERALGVGAIDASRGGLAHWISIENKLIKNYTVITPTAWNLSPADEKGLKGEAEKALIGTHIEDIKNPVEIGRIIRSYDPCLTCAAHIVSDRHAPIKIRVV</sequence>
<dbReference type="STRING" id="1121290.CLAOCE_05210"/>
<evidence type="ECO:0000256" key="8">
    <source>
        <dbReference type="PIRSR" id="PIRSR601501-1"/>
    </source>
</evidence>
<dbReference type="RefSeq" id="WP_070109484.1">
    <property type="nucleotide sequence ID" value="NZ_LZFO01000005.1"/>
</dbReference>
<gene>
    <name evidence="9" type="ORF">CLOACE_05210</name>
</gene>
<dbReference type="AlphaFoldDB" id="A0A1E8F1Q3"/>
<dbReference type="EC" id="1.12.99.6" evidence="9"/>
<dbReference type="Proteomes" id="UP000175744">
    <property type="component" value="Unassembled WGS sequence"/>
</dbReference>
<keyword evidence="10" id="KW-1185">Reference proteome</keyword>
<dbReference type="PATRIC" id="fig|1121290.3.peg.528"/>
<protein>
    <submittedName>
        <fullName evidence="9">Periplasmic [NiFeSe] hydrogenase large subunit</fullName>
        <ecNumber evidence="9">1.12.99.6</ecNumber>
    </submittedName>
</protein>
<dbReference type="EMBL" id="LZFO01000005">
    <property type="protein sequence ID" value="OFI07116.1"/>
    <property type="molecule type" value="Genomic_DNA"/>
</dbReference>
<feature type="binding site" evidence="8">
    <location>
        <position position="60"/>
    </location>
    <ligand>
        <name>Ni(2+)</name>
        <dbReference type="ChEBI" id="CHEBI:49786"/>
    </ligand>
</feature>
<evidence type="ECO:0000313" key="9">
    <source>
        <dbReference type="EMBL" id="OFI07116.1"/>
    </source>
</evidence>
<comment type="cofactor">
    <cofactor evidence="1 8">
        <name>Ni(2+)</name>
        <dbReference type="ChEBI" id="CHEBI:49786"/>
    </cofactor>
</comment>
<organism evidence="9 10">
    <name type="scientific">Clostridium acetireducens DSM 10703</name>
    <dbReference type="NCBI Taxonomy" id="1121290"/>
    <lineage>
        <taxon>Bacteria</taxon>
        <taxon>Bacillati</taxon>
        <taxon>Bacillota</taxon>
        <taxon>Clostridia</taxon>
        <taxon>Eubacteriales</taxon>
        <taxon>Clostridiaceae</taxon>
        <taxon>Clostridium</taxon>
    </lineage>
</organism>
<comment type="similarity">
    <text evidence="3">Belongs to the [NiFe]/[NiFeSe] hydrogenase large subunit family.</text>
</comment>
<dbReference type="Gene3D" id="1.10.645.10">
    <property type="entry name" value="Cytochrome-c3 Hydrogenase, chain B"/>
    <property type="match status" value="1"/>
</dbReference>
<keyword evidence="8" id="KW-0408">Iron</keyword>
<dbReference type="InterPro" id="IPR018194">
    <property type="entry name" value="Ni-dep_hyd_lsu_Ni_BS"/>
</dbReference>
<evidence type="ECO:0000256" key="2">
    <source>
        <dbReference type="ARBA" id="ARBA00004196"/>
    </source>
</evidence>
<reference evidence="9 10" key="1">
    <citation type="submission" date="2016-06" db="EMBL/GenBank/DDBJ databases">
        <title>Genome sequence of Clostridium acetireducens DSM 10703.</title>
        <authorList>
            <person name="Poehlein A."/>
            <person name="Fluechter S."/>
            <person name="Duerre P."/>
            <person name="Daniel R."/>
        </authorList>
    </citation>
    <scope>NUCLEOTIDE SEQUENCE [LARGE SCALE GENOMIC DNA]</scope>
    <source>
        <strain evidence="9 10">DSM 10703</strain>
    </source>
</reference>
<feature type="binding site" evidence="8">
    <location>
        <position position="451"/>
    </location>
    <ligand>
        <name>Fe cation</name>
        <dbReference type="ChEBI" id="CHEBI:24875"/>
    </ligand>
</feature>
<feature type="binding site" evidence="8">
    <location>
        <position position="400"/>
    </location>
    <ligand>
        <name>Mg(2+)</name>
        <dbReference type="ChEBI" id="CHEBI:18420"/>
    </ligand>
</feature>
<evidence type="ECO:0000313" key="10">
    <source>
        <dbReference type="Proteomes" id="UP000175744"/>
    </source>
</evidence>
<comment type="caution">
    <text evidence="9">The sequence shown here is derived from an EMBL/GenBank/DDBJ whole genome shotgun (WGS) entry which is preliminary data.</text>
</comment>
<dbReference type="GO" id="GO:0008901">
    <property type="term" value="F:ferredoxin hydrogenase activity"/>
    <property type="evidence" value="ECO:0007669"/>
    <property type="project" value="InterPro"/>
</dbReference>
<proteinExistence type="inferred from homology"/>
<evidence type="ECO:0000256" key="4">
    <source>
        <dbReference type="ARBA" id="ARBA00011771"/>
    </source>
</evidence>
<keyword evidence="6 8" id="KW-0479">Metal-binding</keyword>
<feature type="binding site" evidence="8">
    <location>
        <position position="63"/>
    </location>
    <ligand>
        <name>Ni(2+)</name>
        <dbReference type="ChEBI" id="CHEBI:49786"/>
    </ligand>
</feature>
<evidence type="ECO:0000256" key="3">
    <source>
        <dbReference type="ARBA" id="ARBA00009292"/>
    </source>
</evidence>
<dbReference type="GO" id="GO:0016151">
    <property type="term" value="F:nickel cation binding"/>
    <property type="evidence" value="ECO:0007669"/>
    <property type="project" value="InterPro"/>
</dbReference>
<evidence type="ECO:0000256" key="7">
    <source>
        <dbReference type="ARBA" id="ARBA00023002"/>
    </source>
</evidence>
<comment type="subunit">
    <text evidence="4">Heterodimer of a large and a small subunit.</text>
</comment>
<dbReference type="Pfam" id="PF00374">
    <property type="entry name" value="NiFeSe_Hases"/>
    <property type="match status" value="2"/>
</dbReference>
<evidence type="ECO:0000256" key="1">
    <source>
        <dbReference type="ARBA" id="ARBA00001967"/>
    </source>
</evidence>
<dbReference type="PANTHER" id="PTHR42958:SF2">
    <property type="entry name" value="UPTAKE HYDROGENASE LARGE SUBUNIT"/>
    <property type="match status" value="1"/>
</dbReference>